<organism evidence="1 2">
    <name type="scientific">Bauhinia variegata</name>
    <name type="common">Purple orchid tree</name>
    <name type="synonym">Phanera variegata</name>
    <dbReference type="NCBI Taxonomy" id="167791"/>
    <lineage>
        <taxon>Eukaryota</taxon>
        <taxon>Viridiplantae</taxon>
        <taxon>Streptophyta</taxon>
        <taxon>Embryophyta</taxon>
        <taxon>Tracheophyta</taxon>
        <taxon>Spermatophyta</taxon>
        <taxon>Magnoliopsida</taxon>
        <taxon>eudicotyledons</taxon>
        <taxon>Gunneridae</taxon>
        <taxon>Pentapetalae</taxon>
        <taxon>rosids</taxon>
        <taxon>fabids</taxon>
        <taxon>Fabales</taxon>
        <taxon>Fabaceae</taxon>
        <taxon>Cercidoideae</taxon>
        <taxon>Cercideae</taxon>
        <taxon>Bauhiniinae</taxon>
        <taxon>Bauhinia</taxon>
    </lineage>
</organism>
<accession>A0ACB9Q5E1</accession>
<dbReference type="Proteomes" id="UP000828941">
    <property type="component" value="Chromosome 1"/>
</dbReference>
<keyword evidence="2" id="KW-1185">Reference proteome</keyword>
<gene>
    <name evidence="1" type="ORF">L6164_000089</name>
</gene>
<evidence type="ECO:0000313" key="2">
    <source>
        <dbReference type="Proteomes" id="UP000828941"/>
    </source>
</evidence>
<proteinExistence type="predicted"/>
<name>A0ACB9Q5E1_BAUVA</name>
<sequence length="69" mass="7905">MEEDDADDSATALKEAMEEIGLETCLNYLMVIPVVDLLTRRDFEPVLNIDEVDALFDILLEMFLQVDVR</sequence>
<dbReference type="EMBL" id="CM039426">
    <property type="protein sequence ID" value="KAI4356036.1"/>
    <property type="molecule type" value="Genomic_DNA"/>
</dbReference>
<reference evidence="1 2" key="1">
    <citation type="journal article" date="2022" name="DNA Res.">
        <title>Chromosomal-level genome assembly of the orchid tree Bauhinia variegata (Leguminosae; Cercidoideae) supports the allotetraploid origin hypothesis of Bauhinia.</title>
        <authorList>
            <person name="Zhong Y."/>
            <person name="Chen Y."/>
            <person name="Zheng D."/>
            <person name="Pang J."/>
            <person name="Liu Y."/>
            <person name="Luo S."/>
            <person name="Meng S."/>
            <person name="Qian L."/>
            <person name="Wei D."/>
            <person name="Dai S."/>
            <person name="Zhou R."/>
        </authorList>
    </citation>
    <scope>NUCLEOTIDE SEQUENCE [LARGE SCALE GENOMIC DNA]</scope>
    <source>
        <strain evidence="1">BV-YZ2020</strain>
    </source>
</reference>
<protein>
    <submittedName>
        <fullName evidence="1">Uncharacterized protein</fullName>
    </submittedName>
</protein>
<evidence type="ECO:0000313" key="1">
    <source>
        <dbReference type="EMBL" id="KAI4356036.1"/>
    </source>
</evidence>
<comment type="caution">
    <text evidence="1">The sequence shown here is derived from an EMBL/GenBank/DDBJ whole genome shotgun (WGS) entry which is preliminary data.</text>
</comment>